<dbReference type="RefSeq" id="WP_075667112.1">
    <property type="nucleotide sequence ID" value="NZ_CP019030.1"/>
</dbReference>
<dbReference type="EMBL" id="CP019030">
    <property type="protein sequence ID" value="APU45272.1"/>
    <property type="molecule type" value="Genomic_DNA"/>
</dbReference>
<dbReference type="AlphaFoldDB" id="A0A1L7GTC4"/>
<reference evidence="1 2" key="1">
    <citation type="submission" date="2016-12" db="EMBL/GenBank/DDBJ databases">
        <title>Complete Genome Sequence of Lactobacillus fermentum Strain SNUV175, a Probiotic for Treatment of Bacterial Vaginosis.</title>
        <authorList>
            <person name="Lee S."/>
            <person name="You H.J."/>
            <person name="Kwon B."/>
            <person name="Ko G."/>
        </authorList>
    </citation>
    <scope>NUCLEOTIDE SEQUENCE [LARGE SCALE GENOMIC DNA]</scope>
    <source>
        <strain evidence="1 2">SNUV175</strain>
    </source>
</reference>
<dbReference type="OrthoDB" id="1816081at2"/>
<name>A0A1L7GTC4_LIMFE</name>
<proteinExistence type="predicted"/>
<evidence type="ECO:0000313" key="1">
    <source>
        <dbReference type="EMBL" id="APU45272.1"/>
    </source>
</evidence>
<protein>
    <submittedName>
        <fullName evidence="1">Uncharacterized protein</fullName>
    </submittedName>
</protein>
<organism evidence="1 2">
    <name type="scientific">Limosilactobacillus fermentum</name>
    <name type="common">Lactobacillus fermentum</name>
    <dbReference type="NCBI Taxonomy" id="1613"/>
    <lineage>
        <taxon>Bacteria</taxon>
        <taxon>Bacillati</taxon>
        <taxon>Bacillota</taxon>
        <taxon>Bacilli</taxon>
        <taxon>Lactobacillales</taxon>
        <taxon>Lactobacillaceae</taxon>
        <taxon>Limosilactobacillus</taxon>
    </lineage>
</organism>
<sequence length="231" mass="24106">MAVTIDPSTKKWVIDGVVQDVSAVGQSGATPTIDQTTGHWFISGVDTGIQAIGKDGKDGKSAYQLAVDNGYPSSLDTWLASLKGDPGEKGDTALSVKVGSVKSGDTTTVTNSGTNTDLVLDFTFAPKDLEGLASYATHDDLNGYVKTSVLTGYYTSAQLDAKLSAKADLAMVANIADKDTVQSFSNKVDQLTALVNSQDQTIAGLQTQLNTALAQLKTVMAQLKTTTTTTS</sequence>
<gene>
    <name evidence="1" type="ORF">BUW47_01915</name>
</gene>
<accession>A0A1L7GTC4</accession>
<dbReference type="Proteomes" id="UP000185427">
    <property type="component" value="Chromosome"/>
</dbReference>
<evidence type="ECO:0000313" key="2">
    <source>
        <dbReference type="Proteomes" id="UP000185427"/>
    </source>
</evidence>